<proteinExistence type="predicted"/>
<evidence type="ECO:0000313" key="2">
    <source>
        <dbReference type="Proteomes" id="UP000004105"/>
    </source>
</evidence>
<sequence>MSGWDSLNVIISEGIASSDYYDDWGSDDDDLCDENDFTSHIVDMDEDKEIPSQTDHTKKSLGQTIFITPNLNNIRNGKRIFHSFEEAKQ</sequence>
<dbReference type="AlphaFoldDB" id="F2BCI4"/>
<accession>F2BCI4</accession>
<protein>
    <submittedName>
        <fullName evidence="1">Uncharacterized protein</fullName>
    </submittedName>
</protein>
<dbReference type="Proteomes" id="UP000004105">
    <property type="component" value="Unassembled WGS sequence"/>
</dbReference>
<name>F2BCI4_9NEIS</name>
<dbReference type="EMBL" id="AFAY01000029">
    <property type="protein sequence ID" value="EGF10968.1"/>
    <property type="molecule type" value="Genomic_DNA"/>
</dbReference>
<keyword evidence="2" id="KW-1185">Reference proteome</keyword>
<dbReference type="HOGENOM" id="CLU_2451547_0_0_4"/>
<evidence type="ECO:0000313" key="1">
    <source>
        <dbReference type="EMBL" id="EGF10968.1"/>
    </source>
</evidence>
<comment type="caution">
    <text evidence="1">The sequence shown here is derived from an EMBL/GenBank/DDBJ whole genome shotgun (WGS) entry which is preliminary data.</text>
</comment>
<reference evidence="1 2" key="1">
    <citation type="submission" date="2011-02" db="EMBL/GenBank/DDBJ databases">
        <authorList>
            <person name="Muzny D."/>
            <person name="Qin X."/>
            <person name="Deng J."/>
            <person name="Jiang H."/>
            <person name="Liu Y."/>
            <person name="Qu J."/>
            <person name="Song X.-Z."/>
            <person name="Zhang L."/>
            <person name="Thornton R."/>
            <person name="Coyle M."/>
            <person name="Francisco L."/>
            <person name="Jackson L."/>
            <person name="Javaid M."/>
            <person name="Korchina V."/>
            <person name="Kovar C."/>
            <person name="Mata R."/>
            <person name="Mathew T."/>
            <person name="Ngo R."/>
            <person name="Nguyen L."/>
            <person name="Nguyen N."/>
            <person name="Okwuonu G."/>
            <person name="Ongeri F."/>
            <person name="Pham C."/>
            <person name="Simmons D."/>
            <person name="Wilczek-Boney K."/>
            <person name="Hale W."/>
            <person name="Jakkamsetti A."/>
            <person name="Pham P."/>
            <person name="Ruth R."/>
            <person name="San Lucas F."/>
            <person name="Warren J."/>
            <person name="Zhang J."/>
            <person name="Zhao Z."/>
            <person name="Zhou C."/>
            <person name="Zhu D."/>
            <person name="Lee S."/>
            <person name="Bess C."/>
            <person name="Blankenburg K."/>
            <person name="Forbes L."/>
            <person name="Fu Q."/>
            <person name="Gubbala S."/>
            <person name="Hirani K."/>
            <person name="Jayaseelan J.C."/>
            <person name="Lara F."/>
            <person name="Munidasa M."/>
            <person name="Palculict T."/>
            <person name="Patil S."/>
            <person name="Pu L.-L."/>
            <person name="Saada N."/>
            <person name="Tang L."/>
            <person name="Weissenberger G."/>
            <person name="Zhu Y."/>
            <person name="Hemphill L."/>
            <person name="Shang Y."/>
            <person name="Youmans B."/>
            <person name="Ayvaz T."/>
            <person name="Ross M."/>
            <person name="Santibanez J."/>
            <person name="Aqrawi P."/>
            <person name="Gross S."/>
            <person name="Joshi V."/>
            <person name="Fowler G."/>
            <person name="Nazareth L."/>
            <person name="Reid J."/>
            <person name="Worley K."/>
            <person name="Petrosino J."/>
            <person name="Highlander S."/>
            <person name="Gibbs R."/>
        </authorList>
    </citation>
    <scope>NUCLEOTIDE SEQUENCE [LARGE SCALE GENOMIC DNA]</scope>
    <source>
        <strain evidence="1 2">ATCC BAA-1200</strain>
    </source>
</reference>
<organism evidence="1 2">
    <name type="scientific">Neisseria bacilliformis ATCC BAA-1200</name>
    <dbReference type="NCBI Taxonomy" id="888742"/>
    <lineage>
        <taxon>Bacteria</taxon>
        <taxon>Pseudomonadati</taxon>
        <taxon>Pseudomonadota</taxon>
        <taxon>Betaproteobacteria</taxon>
        <taxon>Neisseriales</taxon>
        <taxon>Neisseriaceae</taxon>
        <taxon>Neisseria</taxon>
    </lineage>
</organism>
<gene>
    <name evidence="1" type="ORF">HMPREF9123_1439</name>
</gene>
<dbReference type="RefSeq" id="WP_007342448.1">
    <property type="nucleotide sequence ID" value="NZ_GL878494.1"/>
</dbReference>